<accession>A0A8H6X2V8</accession>
<dbReference type="InterPro" id="IPR041457">
    <property type="entry name" value="CxC2_KDZ-assoc"/>
</dbReference>
<keyword evidence="3" id="KW-1185">Reference proteome</keyword>
<name>A0A8H6X2V8_9AGAR</name>
<evidence type="ECO:0000313" key="3">
    <source>
        <dbReference type="Proteomes" id="UP000620124"/>
    </source>
</evidence>
<comment type="caution">
    <text evidence="2">The sequence shown here is derived from an EMBL/GenBank/DDBJ whole genome shotgun (WGS) entry which is preliminary data.</text>
</comment>
<dbReference type="Proteomes" id="UP000620124">
    <property type="component" value="Unassembled WGS sequence"/>
</dbReference>
<evidence type="ECO:0000313" key="2">
    <source>
        <dbReference type="EMBL" id="KAF7333061.1"/>
    </source>
</evidence>
<dbReference type="AlphaFoldDB" id="A0A8H6X2V8"/>
<organism evidence="2 3">
    <name type="scientific">Mycena venus</name>
    <dbReference type="NCBI Taxonomy" id="2733690"/>
    <lineage>
        <taxon>Eukaryota</taxon>
        <taxon>Fungi</taxon>
        <taxon>Dikarya</taxon>
        <taxon>Basidiomycota</taxon>
        <taxon>Agaricomycotina</taxon>
        <taxon>Agaricomycetes</taxon>
        <taxon>Agaricomycetidae</taxon>
        <taxon>Agaricales</taxon>
        <taxon>Marasmiineae</taxon>
        <taxon>Mycenaceae</taxon>
        <taxon>Mycena</taxon>
    </lineage>
</organism>
<dbReference type="EMBL" id="JACAZI010000030">
    <property type="protein sequence ID" value="KAF7333061.1"/>
    <property type="molecule type" value="Genomic_DNA"/>
</dbReference>
<feature type="domain" description="CxC2-like cysteine cluster KDZ transposase-associated" evidence="1">
    <location>
        <begin position="199"/>
        <end position="244"/>
    </location>
</feature>
<sequence length="258" mass="28786">MSASHKRKIMHPQLVVAATASSVSHTTHDQRRVRTRVGIVGQGAGPSQIGPADQYWADDVATNLARNSADFSYQLGDDSLESQPETALEDGITVVVENAARNTNSDRPLISWHPHKDEYLGENLRREGHGPPKTYARCVGLPVPQSAWGVPMEWRCVDQACLGEIMHCSQCIVASHAQHPMHLVEKWNGIHFVRDRKWLQKQGLRVQLGHPPGIVCPSREAVPHDFVLYDVTRVHEINVDYCTISINSYPLVTCDPRL</sequence>
<gene>
    <name evidence="2" type="ORF">MVEN_02370700</name>
</gene>
<dbReference type="OrthoDB" id="3235114at2759"/>
<dbReference type="Pfam" id="PF18803">
    <property type="entry name" value="CxC2"/>
    <property type="match status" value="1"/>
</dbReference>
<protein>
    <recommendedName>
        <fullName evidence="1">CxC2-like cysteine cluster KDZ transposase-associated domain-containing protein</fullName>
    </recommendedName>
</protein>
<evidence type="ECO:0000259" key="1">
    <source>
        <dbReference type="Pfam" id="PF18803"/>
    </source>
</evidence>
<proteinExistence type="predicted"/>
<reference evidence="2" key="1">
    <citation type="submission" date="2020-05" db="EMBL/GenBank/DDBJ databases">
        <title>Mycena genomes resolve the evolution of fungal bioluminescence.</title>
        <authorList>
            <person name="Tsai I.J."/>
        </authorList>
    </citation>
    <scope>NUCLEOTIDE SEQUENCE</scope>
    <source>
        <strain evidence="2">CCC161011</strain>
    </source>
</reference>